<evidence type="ECO:0000256" key="5">
    <source>
        <dbReference type="ARBA" id="ARBA00022692"/>
    </source>
</evidence>
<dbReference type="AlphaFoldDB" id="K9UG30"/>
<dbReference type="InterPro" id="IPR000522">
    <property type="entry name" value="ABC_transptr_permease_BtuC"/>
</dbReference>
<dbReference type="FunFam" id="1.10.3470.10:FF:000001">
    <property type="entry name" value="Vitamin B12 ABC transporter permease BtuC"/>
    <property type="match status" value="1"/>
</dbReference>
<evidence type="ECO:0000313" key="10">
    <source>
        <dbReference type="Proteomes" id="UP000010366"/>
    </source>
</evidence>
<feature type="transmembrane region" description="Helical" evidence="8">
    <location>
        <begin position="74"/>
        <end position="91"/>
    </location>
</feature>
<keyword evidence="7 8" id="KW-0472">Membrane</keyword>
<dbReference type="InterPro" id="IPR037294">
    <property type="entry name" value="ABC_BtuC-like"/>
</dbReference>
<dbReference type="PANTHER" id="PTHR30472:SF68">
    <property type="entry name" value="FERRICHROME TRANSPORT SYSTEM PERMEASE PROTEIN FHUB"/>
    <property type="match status" value="1"/>
</dbReference>
<keyword evidence="10" id="KW-1185">Reference proteome</keyword>
<feature type="transmembrane region" description="Helical" evidence="8">
    <location>
        <begin position="21"/>
        <end position="43"/>
    </location>
</feature>
<feature type="transmembrane region" description="Helical" evidence="8">
    <location>
        <begin position="286"/>
        <end position="308"/>
    </location>
</feature>
<evidence type="ECO:0000256" key="8">
    <source>
        <dbReference type="SAM" id="Phobius"/>
    </source>
</evidence>
<dbReference type="STRING" id="1173020.Cha6605_2288"/>
<evidence type="ECO:0000256" key="7">
    <source>
        <dbReference type="ARBA" id="ARBA00023136"/>
    </source>
</evidence>
<evidence type="ECO:0000256" key="4">
    <source>
        <dbReference type="ARBA" id="ARBA00022475"/>
    </source>
</evidence>
<dbReference type="Proteomes" id="UP000010366">
    <property type="component" value="Chromosome"/>
</dbReference>
<reference evidence="9 10" key="1">
    <citation type="submission" date="2012-05" db="EMBL/GenBank/DDBJ databases">
        <title>Finished chromosome of genome of Chamaesiphon sp. PCC 6605.</title>
        <authorList>
            <consortium name="US DOE Joint Genome Institute"/>
            <person name="Gugger M."/>
            <person name="Coursin T."/>
            <person name="Rippka R."/>
            <person name="Tandeau De Marsac N."/>
            <person name="Huntemann M."/>
            <person name="Wei C.-L."/>
            <person name="Han J."/>
            <person name="Detter J.C."/>
            <person name="Han C."/>
            <person name="Tapia R."/>
            <person name="Chen A."/>
            <person name="Kyrpides N."/>
            <person name="Mavromatis K."/>
            <person name="Markowitz V."/>
            <person name="Szeto E."/>
            <person name="Ivanova N."/>
            <person name="Pagani I."/>
            <person name="Pati A."/>
            <person name="Goodwin L."/>
            <person name="Nordberg H.P."/>
            <person name="Cantor M.N."/>
            <person name="Hua S.X."/>
            <person name="Woyke T."/>
            <person name="Kerfeld C.A."/>
        </authorList>
    </citation>
    <scope>NUCLEOTIDE SEQUENCE [LARGE SCALE GENOMIC DNA]</scope>
    <source>
        <strain evidence="10">ATCC 27169 / PCC 6605</strain>
    </source>
</reference>
<dbReference type="PANTHER" id="PTHR30472">
    <property type="entry name" value="FERRIC ENTEROBACTIN TRANSPORT SYSTEM PERMEASE PROTEIN"/>
    <property type="match status" value="1"/>
</dbReference>
<keyword evidence="5 8" id="KW-0812">Transmembrane</keyword>
<evidence type="ECO:0000256" key="3">
    <source>
        <dbReference type="ARBA" id="ARBA00022448"/>
    </source>
</evidence>
<keyword evidence="4" id="KW-1003">Cell membrane</keyword>
<dbReference type="PATRIC" id="fig|1173020.3.peg.2603"/>
<feature type="transmembrane region" description="Helical" evidence="8">
    <location>
        <begin position="103"/>
        <end position="124"/>
    </location>
</feature>
<evidence type="ECO:0000313" key="9">
    <source>
        <dbReference type="EMBL" id="AFY93366.1"/>
    </source>
</evidence>
<dbReference type="SUPFAM" id="SSF81345">
    <property type="entry name" value="ABC transporter involved in vitamin B12 uptake, BtuC"/>
    <property type="match status" value="1"/>
</dbReference>
<dbReference type="OrthoDB" id="9811721at2"/>
<name>K9UG30_CHAP6</name>
<gene>
    <name evidence="9" type="ORF">Cha6605_2288</name>
</gene>
<evidence type="ECO:0000256" key="1">
    <source>
        <dbReference type="ARBA" id="ARBA00004651"/>
    </source>
</evidence>
<organism evidence="9 10">
    <name type="scientific">Chamaesiphon minutus (strain ATCC 27169 / PCC 6605)</name>
    <dbReference type="NCBI Taxonomy" id="1173020"/>
    <lineage>
        <taxon>Bacteria</taxon>
        <taxon>Bacillati</taxon>
        <taxon>Cyanobacteriota</taxon>
        <taxon>Cyanophyceae</taxon>
        <taxon>Gomontiellales</taxon>
        <taxon>Chamaesiphonaceae</taxon>
        <taxon>Chamaesiphon</taxon>
    </lineage>
</organism>
<evidence type="ECO:0000256" key="2">
    <source>
        <dbReference type="ARBA" id="ARBA00007935"/>
    </source>
</evidence>
<dbReference type="GO" id="GO:0033214">
    <property type="term" value="P:siderophore-iron import into cell"/>
    <property type="evidence" value="ECO:0007669"/>
    <property type="project" value="TreeGrafter"/>
</dbReference>
<dbReference type="CDD" id="cd06550">
    <property type="entry name" value="TM_ABC_iron-siderophores_like"/>
    <property type="match status" value="1"/>
</dbReference>
<dbReference type="RefSeq" id="WP_015159516.1">
    <property type="nucleotide sequence ID" value="NC_019697.1"/>
</dbReference>
<comment type="subcellular location">
    <subcellularLocation>
        <location evidence="1">Cell membrane</location>
        <topology evidence="1">Multi-pass membrane protein</topology>
    </subcellularLocation>
</comment>
<dbReference type="eggNOG" id="COG0609">
    <property type="taxonomic scope" value="Bacteria"/>
</dbReference>
<dbReference type="Gene3D" id="1.10.3470.10">
    <property type="entry name" value="ABC transporter involved in vitamin B12 uptake, BtuC"/>
    <property type="match status" value="1"/>
</dbReference>
<dbReference type="GO" id="GO:0022857">
    <property type="term" value="F:transmembrane transporter activity"/>
    <property type="evidence" value="ECO:0007669"/>
    <property type="project" value="InterPro"/>
</dbReference>
<dbReference type="HOGENOM" id="CLU_013016_1_1_3"/>
<proteinExistence type="inferred from homology"/>
<keyword evidence="3" id="KW-0813">Transport</keyword>
<feature type="transmembrane region" description="Helical" evidence="8">
    <location>
        <begin position="130"/>
        <end position="146"/>
    </location>
</feature>
<feature type="transmembrane region" description="Helical" evidence="8">
    <location>
        <begin position="315"/>
        <end position="334"/>
    </location>
</feature>
<comment type="similarity">
    <text evidence="2">Belongs to the binding-protein-dependent transport system permease family. FecCD subfamily.</text>
</comment>
<dbReference type="Pfam" id="PF01032">
    <property type="entry name" value="FecCD"/>
    <property type="match status" value="1"/>
</dbReference>
<sequence length="341" mass="35665">MSKLIHVPPRSSRQKLDAKPAITLGLSIVLIIGMLFSLCQGSVPLTLHEVWQALGDRGLAQNQTIIWDLRLPRILAATIVGAALGMSGGLLQGMLRNSLADPFVLGISAGAGLVAIACITFSVASVYLPLGAWLGAMGTAAIVYILGYRAGTITAERLVLAGIAVSSLFGAMQTMMLLLNDESRLQSALNWLVGSLNGRGWWIVQVASPYVVVGLLAGCLLGRSINLLSLGDELAMSLGVSLVRTRLAIGLVASLLAGSAVSVAGLIGFIGLIVPHGIRMLVGNDYRWLLPLSAIGGALVLTLADLLARMGSVELPVGVVTALCGSPVFIWLLYQRQASRL</sequence>
<dbReference type="KEGG" id="cmp:Cha6605_2288"/>
<keyword evidence="6 8" id="KW-1133">Transmembrane helix</keyword>
<accession>K9UG30</accession>
<evidence type="ECO:0000256" key="6">
    <source>
        <dbReference type="ARBA" id="ARBA00022989"/>
    </source>
</evidence>
<dbReference type="GO" id="GO:0005886">
    <property type="term" value="C:plasma membrane"/>
    <property type="evidence" value="ECO:0007669"/>
    <property type="project" value="UniProtKB-SubCell"/>
</dbReference>
<feature type="transmembrane region" description="Helical" evidence="8">
    <location>
        <begin position="200"/>
        <end position="226"/>
    </location>
</feature>
<feature type="transmembrane region" description="Helical" evidence="8">
    <location>
        <begin position="158"/>
        <end position="180"/>
    </location>
</feature>
<feature type="transmembrane region" description="Helical" evidence="8">
    <location>
        <begin position="247"/>
        <end position="274"/>
    </location>
</feature>
<dbReference type="EMBL" id="CP003600">
    <property type="protein sequence ID" value="AFY93366.1"/>
    <property type="molecule type" value="Genomic_DNA"/>
</dbReference>
<protein>
    <submittedName>
        <fullName evidence="9">ABC-type Fe3+-siderophore transport system, permease component</fullName>
    </submittedName>
</protein>